<dbReference type="Proteomes" id="UP000029492">
    <property type="component" value="Chromosome"/>
</dbReference>
<proteinExistence type="predicted"/>
<dbReference type="AlphaFoldDB" id="A0A089P5D8"/>
<dbReference type="EMBL" id="CP003811">
    <property type="protein sequence ID" value="AIQ93268.1"/>
    <property type="molecule type" value="Genomic_DNA"/>
</dbReference>
<dbReference type="STRING" id="693986.MOC_5513"/>
<dbReference type="HOGENOM" id="CLU_3312637_0_0_5"/>
<organism evidence="1 2">
    <name type="scientific">Methylobacterium oryzae CBMB20</name>
    <dbReference type="NCBI Taxonomy" id="693986"/>
    <lineage>
        <taxon>Bacteria</taxon>
        <taxon>Pseudomonadati</taxon>
        <taxon>Pseudomonadota</taxon>
        <taxon>Alphaproteobacteria</taxon>
        <taxon>Hyphomicrobiales</taxon>
        <taxon>Methylobacteriaceae</taxon>
        <taxon>Methylobacterium</taxon>
    </lineage>
</organism>
<accession>A0A089P5D8</accession>
<gene>
    <name evidence="1" type="ORF">MOC_5513</name>
</gene>
<protein>
    <submittedName>
        <fullName evidence="1">Protein of unassigned function</fullName>
    </submittedName>
</protein>
<reference evidence="1 2" key="1">
    <citation type="journal article" date="2014" name="PLoS ONE">
        <title>Genome Information of Methylobacterium oryzae, a Plant-Probiotic Methylotroph in the Phyllosphere.</title>
        <authorList>
            <person name="Kwak M.J."/>
            <person name="Jeong H."/>
            <person name="Madhaiyan M."/>
            <person name="Lee Y."/>
            <person name="Sa T.M."/>
            <person name="Oh T.K."/>
            <person name="Kim J.F."/>
        </authorList>
    </citation>
    <scope>NUCLEOTIDE SEQUENCE [LARGE SCALE GENOMIC DNA]</scope>
    <source>
        <strain evidence="1 2">CBMB20</strain>
    </source>
</reference>
<dbReference type="KEGG" id="mor:MOC_5513"/>
<evidence type="ECO:0000313" key="1">
    <source>
        <dbReference type="EMBL" id="AIQ93268.1"/>
    </source>
</evidence>
<sequence length="39" mass="4078">MQSDAAGGTAAMRCETNLRLFLLVFRGAAGFFKSAVVAV</sequence>
<keyword evidence="2" id="KW-1185">Reference proteome</keyword>
<name>A0A089P5D8_9HYPH</name>
<evidence type="ECO:0000313" key="2">
    <source>
        <dbReference type="Proteomes" id="UP000029492"/>
    </source>
</evidence>